<organism evidence="4 6">
    <name type="scientific">Rotaria socialis</name>
    <dbReference type="NCBI Taxonomy" id="392032"/>
    <lineage>
        <taxon>Eukaryota</taxon>
        <taxon>Metazoa</taxon>
        <taxon>Spiralia</taxon>
        <taxon>Gnathifera</taxon>
        <taxon>Rotifera</taxon>
        <taxon>Eurotatoria</taxon>
        <taxon>Bdelloidea</taxon>
        <taxon>Philodinida</taxon>
        <taxon>Philodinidae</taxon>
        <taxon>Rotaria</taxon>
    </lineage>
</organism>
<dbReference type="AlphaFoldDB" id="A0A818BYI4"/>
<dbReference type="EMBL" id="CAJNYT010002422">
    <property type="protein sequence ID" value="CAF3467786.1"/>
    <property type="molecule type" value="Genomic_DNA"/>
</dbReference>
<dbReference type="SUPFAM" id="SSF63829">
    <property type="entry name" value="Calcium-dependent phosphotriesterase"/>
    <property type="match status" value="1"/>
</dbReference>
<dbReference type="GO" id="GO:0008270">
    <property type="term" value="F:zinc ion binding"/>
    <property type="evidence" value="ECO:0007669"/>
    <property type="project" value="UniProtKB-KW"/>
</dbReference>
<evidence type="ECO:0000256" key="2">
    <source>
        <dbReference type="PROSITE-ProRule" id="PRU00504"/>
    </source>
</evidence>
<dbReference type="InterPro" id="IPR011042">
    <property type="entry name" value="6-blade_b-propeller_TolB-like"/>
</dbReference>
<dbReference type="Pfam" id="PF01436">
    <property type="entry name" value="NHL"/>
    <property type="match status" value="2"/>
</dbReference>
<comment type="caution">
    <text evidence="4">The sequence shown here is derived from an EMBL/GenBank/DDBJ whole genome shotgun (WGS) entry which is preliminary data.</text>
</comment>
<feature type="repeat" description="NHL" evidence="2">
    <location>
        <begin position="329"/>
        <end position="365"/>
    </location>
</feature>
<accession>A0A818BYI4</accession>
<evidence type="ECO:0000313" key="5">
    <source>
        <dbReference type="EMBL" id="CAF3467786.1"/>
    </source>
</evidence>
<keyword evidence="3" id="KW-0732">Signal</keyword>
<name>A0A818BYI4_9BILA</name>
<evidence type="ECO:0000313" key="6">
    <source>
        <dbReference type="Proteomes" id="UP000663869"/>
    </source>
</evidence>
<feature type="chain" id="PRO_5036232810" description="NHL repeat-containing protein" evidence="3">
    <location>
        <begin position="23"/>
        <end position="399"/>
    </location>
</feature>
<dbReference type="PANTHER" id="PTHR24104:SF25">
    <property type="entry name" value="PROTEIN LIN-41"/>
    <property type="match status" value="1"/>
</dbReference>
<evidence type="ECO:0000313" key="4">
    <source>
        <dbReference type="EMBL" id="CAF3422495.1"/>
    </source>
</evidence>
<dbReference type="Proteomes" id="UP000663872">
    <property type="component" value="Unassembled WGS sequence"/>
</dbReference>
<evidence type="ECO:0000256" key="1">
    <source>
        <dbReference type="ARBA" id="ARBA00022737"/>
    </source>
</evidence>
<gene>
    <name evidence="4" type="ORF">FME351_LOCUS11047</name>
    <name evidence="5" type="ORF">GRG538_LOCUS15423</name>
</gene>
<dbReference type="PROSITE" id="PS51125">
    <property type="entry name" value="NHL"/>
    <property type="match status" value="1"/>
</dbReference>
<dbReference type="PANTHER" id="PTHR24104">
    <property type="entry name" value="E3 UBIQUITIN-PROTEIN LIGASE NHLRC1-RELATED"/>
    <property type="match status" value="1"/>
</dbReference>
<dbReference type="InterPro" id="IPR050952">
    <property type="entry name" value="TRIM-NHL_E3_ligases"/>
</dbReference>
<dbReference type="Gene3D" id="2.120.10.30">
    <property type="entry name" value="TolB, C-terminal domain"/>
    <property type="match status" value="2"/>
</dbReference>
<dbReference type="InterPro" id="IPR001258">
    <property type="entry name" value="NHL_repeat"/>
</dbReference>
<evidence type="ECO:0008006" key="7">
    <source>
        <dbReference type="Google" id="ProtNLM"/>
    </source>
</evidence>
<dbReference type="Proteomes" id="UP000663869">
    <property type="component" value="Unassembled WGS sequence"/>
</dbReference>
<feature type="signal peptide" evidence="3">
    <location>
        <begin position="1"/>
        <end position="22"/>
    </location>
</feature>
<proteinExistence type="predicted"/>
<keyword evidence="1" id="KW-0677">Repeat</keyword>
<evidence type="ECO:0000256" key="3">
    <source>
        <dbReference type="SAM" id="SignalP"/>
    </source>
</evidence>
<protein>
    <recommendedName>
        <fullName evidence="7">NHL repeat-containing protein</fullName>
    </recommendedName>
</protein>
<dbReference type="CDD" id="cd05819">
    <property type="entry name" value="NHL"/>
    <property type="match status" value="1"/>
</dbReference>
<reference evidence="4" key="1">
    <citation type="submission" date="2021-02" db="EMBL/GenBank/DDBJ databases">
        <authorList>
            <person name="Nowell W R."/>
        </authorList>
    </citation>
    <scope>NUCLEOTIDE SEQUENCE</scope>
</reference>
<dbReference type="EMBL" id="CAJNYU010001234">
    <property type="protein sequence ID" value="CAF3422495.1"/>
    <property type="molecule type" value="Genomic_DNA"/>
</dbReference>
<sequence>MMTKSRALFFFFLLHILARASSYRTYDRDSLRAAPCTETIWESNGKTAAGGNGPGSALNQLNSSYGIFVDSNRAVFVTDYLNRRVVKWDQGALSGTIYAEGLCGASDLGDLCYPSAITFNKAGTLFVAVENGSSGSVMSLKKGDTLIKTFITANTSIYGIAWDENEEYLYLGHHREHRVDKYTKNGEFVKVVAGGNGLGPALNQLDYRKNDIQKSRVLFRLVVCDWWADYCLSLVFLARGVAVDEYGSVYVADSGNQRVVKWMVNTTAAVLVAGGNGVGNRTDQFNVPGGMIRDKNGTLYVVDERNHRILCILENAKNSVIIAGGHGQGSASNQLSNPIYLAFDNEGSLYVSDWENFRVQKFAVAVTPSSASRYMYNPSTWTLIFGILWLLVSSTNFSK</sequence>